<protein>
    <submittedName>
        <fullName evidence="7">Protein ELYS-like</fullName>
    </submittedName>
</protein>
<feature type="domain" description="ELYS-like" evidence="4">
    <location>
        <begin position="772"/>
        <end position="997"/>
    </location>
</feature>
<name>A0ABM1B2K5_LIMPO</name>
<evidence type="ECO:0000313" key="7">
    <source>
        <dbReference type="RefSeq" id="XP_013773516.2"/>
    </source>
</evidence>
<evidence type="ECO:0000259" key="5">
    <source>
        <dbReference type="Pfam" id="PF16687"/>
    </source>
</evidence>
<reference evidence="7" key="1">
    <citation type="submission" date="2025-08" db="UniProtKB">
        <authorList>
            <consortium name="RefSeq"/>
        </authorList>
    </citation>
    <scope>IDENTIFICATION</scope>
    <source>
        <tissue evidence="7">Muscle</tissue>
    </source>
</reference>
<feature type="compositionally biased region" description="Polar residues" evidence="3">
    <location>
        <begin position="1494"/>
        <end position="1503"/>
    </location>
</feature>
<feature type="region of interest" description="Disordered" evidence="3">
    <location>
        <begin position="1753"/>
        <end position="1787"/>
    </location>
</feature>
<feature type="region of interest" description="Disordered" evidence="3">
    <location>
        <begin position="1671"/>
        <end position="1695"/>
    </location>
</feature>
<comment type="subcellular location">
    <subcellularLocation>
        <location evidence="1">Nucleus</location>
    </subcellularLocation>
</comment>
<gene>
    <name evidence="7" type="primary">LOC106458544</name>
</gene>
<evidence type="ECO:0000256" key="1">
    <source>
        <dbReference type="ARBA" id="ARBA00004123"/>
    </source>
</evidence>
<evidence type="ECO:0000256" key="3">
    <source>
        <dbReference type="SAM" id="MobiDB-lite"/>
    </source>
</evidence>
<dbReference type="PANTHER" id="PTHR21583:SF8">
    <property type="entry name" value="PROTEIN ELYS"/>
    <property type="match status" value="1"/>
</dbReference>
<dbReference type="GeneID" id="106458544"/>
<dbReference type="InterPro" id="IPR036322">
    <property type="entry name" value="WD40_repeat_dom_sf"/>
</dbReference>
<accession>A0ABM1B2K5</accession>
<dbReference type="RefSeq" id="XP_013773516.2">
    <property type="nucleotide sequence ID" value="XM_013918062.2"/>
</dbReference>
<feature type="domain" description="ELYS beta-propeller" evidence="5">
    <location>
        <begin position="7"/>
        <end position="539"/>
    </location>
</feature>
<dbReference type="InterPro" id="IPR052620">
    <property type="entry name" value="ELYS/MEL-28_NucAsmblyFactor"/>
</dbReference>
<evidence type="ECO:0000259" key="4">
    <source>
        <dbReference type="Pfam" id="PF13934"/>
    </source>
</evidence>
<dbReference type="InterPro" id="IPR032040">
    <property type="entry name" value="ELYS-bb"/>
</dbReference>
<feature type="region of interest" description="Disordered" evidence="3">
    <location>
        <begin position="1729"/>
        <end position="1748"/>
    </location>
</feature>
<feature type="region of interest" description="Disordered" evidence="3">
    <location>
        <begin position="1487"/>
        <end position="1510"/>
    </location>
</feature>
<organism evidence="6 7">
    <name type="scientific">Limulus polyphemus</name>
    <name type="common">Atlantic horseshoe crab</name>
    <dbReference type="NCBI Taxonomy" id="6850"/>
    <lineage>
        <taxon>Eukaryota</taxon>
        <taxon>Metazoa</taxon>
        <taxon>Ecdysozoa</taxon>
        <taxon>Arthropoda</taxon>
        <taxon>Chelicerata</taxon>
        <taxon>Merostomata</taxon>
        <taxon>Xiphosura</taxon>
        <taxon>Limulidae</taxon>
        <taxon>Limulus</taxon>
    </lineage>
</organism>
<dbReference type="InterPro" id="IPR025151">
    <property type="entry name" value="ELYS_dom"/>
</dbReference>
<keyword evidence="6" id="KW-1185">Reference proteome</keyword>
<dbReference type="Pfam" id="PF13934">
    <property type="entry name" value="ELYS"/>
    <property type="match status" value="1"/>
</dbReference>
<dbReference type="Proteomes" id="UP000694941">
    <property type="component" value="Unplaced"/>
</dbReference>
<dbReference type="PANTHER" id="PTHR21583">
    <property type="entry name" value="ELYS PROTEIN"/>
    <property type="match status" value="1"/>
</dbReference>
<dbReference type="Pfam" id="PF16687">
    <property type="entry name" value="ELYS-bb"/>
    <property type="match status" value="1"/>
</dbReference>
<keyword evidence="2" id="KW-0539">Nucleus</keyword>
<evidence type="ECO:0000313" key="6">
    <source>
        <dbReference type="Proteomes" id="UP000694941"/>
    </source>
</evidence>
<evidence type="ECO:0000256" key="2">
    <source>
        <dbReference type="ARBA" id="ARBA00023242"/>
    </source>
</evidence>
<sequence>MSETMRREIIPDMVSDFLTFPASPFESWGRSHGILASDSSSTSPLFGQISQDGAWIWETRGPLLEVFSTSQCERHSSWCFGAILKDTSVVISAVTELPSSENSTPRLLVGVEYASSGNLLCLFDIKTSKVVKAVEVNAKITSLAVISSKGGACMETRPIYQELRCMFGLVAVGTSGGQVLLVDLNLDDENHSDELTPNQVVMITHQMHNIPERREKNIKHNKHLCLLLNDDSLQRGAFLYKSEDNNPIHSFIVDDALYVSSIEYLKPLTALVIGFSFGGFQIWNMRKMALEFSSFLESGLSPVVKVAFQEPENDPRNYCYLWIVRGQPVLEKQRPQRVAVASMFSVTYHKKDWLDGYGCLYQDFQTCSLRFQYPLTIDPYCSDLGHSPENKNNISRLVSCHTIQQSNIWGSERHEREDSLQNSDWDDIQELSLCVLVWEAWYDVADTSSHCIMLIFDINQWYQAQMPSSFRISCGKFSSYVEIFSLTKVLEEADRGSFLLDAHIVPSSLMKFNAKSSVEQFYFPSSLGFKLYCLTENGTMQLSFLGTQRQILSKMVMNGPSILVNPQSLYSMCLKAGLIPHCQELDDISIPTQREAVLSVALEYNLSNFFAACINQWASSDDHTGCTLRFLCNWAWKKVSQIKTSFDRLLVPFFNCSGQELDKSTLNLLQSYSNQLNHLACLFHLLQSQCDSITQQGQVELELRYEVTEIIALYLKVTLWMFTCRLLPEHSEGTAYGENEVAYPVKIFTDTYTRRRQELQKLHSTVNHTDILLIDGLVLEIESCLDQHVWQREGGNGQYPPPSLYAALSSYLLKGVPVDKKHCLILYLLLDMAAFLSERQSHLVEHLMKFSATFHVNPSLVKLTQGFWLLDHRDFEEALSALLDPVIDCSDFKAWHHLCILKAFLYQGEHQKALKYTRVRNPPHETAEEVKLCLTILLANKLTAEAFHFQRQCRDQKNMDDFLSHFFLGCQQTHVLDSLLQLPLSAVEEEALVQFLYNSNDPKTKEMLVMYFLQRCRPLQAAQLNEKVYPHLMESDSFSHKEKPKARNALVQGYLLSLPEAQNRLASEFSLHQHQKLNKRQEVLRPFPLSTVVSTKLLPVVSHSTLFESLMKKVTEADLCGFQEPITPFRKSSREKTNLVVDDVPFVCTPLTPRKARTNRLSEIIYPTSVTKDTLKRSADHHDTLGSPKKSRLVEMSPFKSTHLDRRKSVKHLGAEILSLLQTPPISRKPVSTKDQILASAGSTPAITPSSILKVRQLLHKTSSSPAVGKDNQDEEKADLLVEDEDITLNFSVQKKREQCHFDQKGMLSSRSPPEKSSASSVCRRTPCVATERQMGQAFLSPPHETSHQFVTTEDIIETKALSTIHEVTESISVHKTLLEEHSTQIQANSIPVEVTESVHPLTDKNLNVETRLTSHKAIYQANSIEEVETFKSEQSFADKSPIYSRSVKGKKSIFTKTPDQQKGDMKSDLERSVQKLEIIVTPPKTSIEEQQDTVEPSNTSVDSVERERFLTTSSKTPLKIVRNSLGPSVTSVETPVKVGFSSTPPEILGQERKDVLRFSETTVETPAEVRFSVTPSEVLVQERKDLSGPSATVTNTFAQTSNTSEKINYSEAHIETPCPENKSLMEPSYIFTEIQKEITGHKMKVSLEPSVATREIPDHEKKLSLESSGAIRETQEETPDYEMKVSQKASVTTREIPEHENEILLESSGTIREIPEETSDHIKKVSIESSGTIRETPEETPDNETKVSLELSGTIRETPDNETEVSLESSGTIKETPDHRKKSFTRTLRYC</sequence>
<proteinExistence type="predicted"/>
<dbReference type="SUPFAM" id="SSF50978">
    <property type="entry name" value="WD40 repeat-like"/>
    <property type="match status" value="1"/>
</dbReference>